<dbReference type="Proteomes" id="UP000240908">
    <property type="component" value="Chromosome"/>
</dbReference>
<proteinExistence type="predicted"/>
<evidence type="ECO:0000313" key="1">
    <source>
        <dbReference type="EMBL" id="AVX36246.1"/>
    </source>
</evidence>
<protein>
    <submittedName>
        <fullName evidence="1">Uncharacterized protein</fullName>
    </submittedName>
</protein>
<evidence type="ECO:0000313" key="2">
    <source>
        <dbReference type="Proteomes" id="UP000240908"/>
    </source>
</evidence>
<accession>A0ABM6UMT7</accession>
<dbReference type="EMBL" id="CP028487">
    <property type="protein sequence ID" value="AVX36246.1"/>
    <property type="molecule type" value="Genomic_DNA"/>
</dbReference>
<sequence length="111" mass="11765">MSGSGGGSFGGQFGQDTFELTCEKLTITTQLSSPNPAVVPFLKVGDILVIQQRNQNGLSLTEAIFGTNQVAGGIASPQIRRMRECIELGTTYVARVISINGGQVMVKVYAQ</sequence>
<gene>
    <name evidence="1" type="ORF">DA391_00345</name>
</gene>
<organism evidence="1 2">
    <name type="scientific">Yersinia massiliensis</name>
    <dbReference type="NCBI Taxonomy" id="419257"/>
    <lineage>
        <taxon>Bacteria</taxon>
        <taxon>Pseudomonadati</taxon>
        <taxon>Pseudomonadota</taxon>
        <taxon>Gammaproteobacteria</taxon>
        <taxon>Enterobacterales</taxon>
        <taxon>Yersiniaceae</taxon>
        <taxon>Yersinia</taxon>
    </lineage>
</organism>
<reference evidence="2" key="1">
    <citation type="journal article" date="2018" name="Genome Announc.">
        <title>First complete genome sequence of Yersinia massiliensis.</title>
        <authorList>
            <person name="Thomas M.C."/>
            <person name="Arling V."/>
            <person name="Goji N."/>
            <person name="Janzen T.W."/>
            <person name="Duceppe M.-O."/>
            <person name="Mathews A."/>
            <person name="Carrillo C."/>
            <person name="Amoako K."/>
        </authorList>
    </citation>
    <scope>NUCLEOTIDE SEQUENCE [LARGE SCALE GENOMIC DNA]</scope>
    <source>
        <strain evidence="2">GTA</strain>
    </source>
</reference>
<dbReference type="RefSeq" id="WP_108087225.1">
    <property type="nucleotide sequence ID" value="NZ_CP028487.1"/>
</dbReference>
<keyword evidence="2" id="KW-1185">Reference proteome</keyword>
<name>A0ABM6UMT7_9GAMM</name>